<reference evidence="1 2" key="1">
    <citation type="journal article" date="2013" name="Curr. Biol.">
        <title>The Genome of the Foraminiferan Reticulomyxa filosa.</title>
        <authorList>
            <person name="Glockner G."/>
            <person name="Hulsmann N."/>
            <person name="Schleicher M."/>
            <person name="Noegel A.A."/>
            <person name="Eichinger L."/>
            <person name="Gallinger C."/>
            <person name="Pawlowski J."/>
            <person name="Sierra R."/>
            <person name="Euteneuer U."/>
            <person name="Pillet L."/>
            <person name="Moustafa A."/>
            <person name="Platzer M."/>
            <person name="Groth M."/>
            <person name="Szafranski K."/>
            <person name="Schliwa M."/>
        </authorList>
    </citation>
    <scope>NUCLEOTIDE SEQUENCE [LARGE SCALE GENOMIC DNA]</scope>
</reference>
<evidence type="ECO:0000313" key="2">
    <source>
        <dbReference type="Proteomes" id="UP000023152"/>
    </source>
</evidence>
<name>X6MDD6_RETFI</name>
<dbReference type="EMBL" id="ASPP01022149">
    <property type="protein sequence ID" value="ETO11691.1"/>
    <property type="molecule type" value="Genomic_DNA"/>
</dbReference>
<proteinExistence type="predicted"/>
<keyword evidence="2" id="KW-1185">Reference proteome</keyword>
<feature type="non-terminal residue" evidence="1">
    <location>
        <position position="159"/>
    </location>
</feature>
<protein>
    <submittedName>
        <fullName evidence="1">Uncharacterized protein</fullName>
    </submittedName>
</protein>
<evidence type="ECO:0000313" key="1">
    <source>
        <dbReference type="EMBL" id="ETO11691.1"/>
    </source>
</evidence>
<organism evidence="1 2">
    <name type="scientific">Reticulomyxa filosa</name>
    <dbReference type="NCBI Taxonomy" id="46433"/>
    <lineage>
        <taxon>Eukaryota</taxon>
        <taxon>Sar</taxon>
        <taxon>Rhizaria</taxon>
        <taxon>Retaria</taxon>
        <taxon>Foraminifera</taxon>
        <taxon>Monothalamids</taxon>
        <taxon>Reticulomyxidae</taxon>
        <taxon>Reticulomyxa</taxon>
    </lineage>
</organism>
<accession>X6MDD6</accession>
<sequence length="159" mass="18899">MNYFDHKNNLSFHKQLDNYLFVLLNQKKIEKIELTIAVIVQNWSLMRNWKSYFYKIFSIVLNLDGDVNIYYFVKLFSLQKYMSKYNKLHQLLQTNDNNGVIDGNGCVLKILVMQIQFYLNQGIKVGNKNKLYLMKEDTGICVIKKEIKLNIPPYCLREV</sequence>
<dbReference type="Proteomes" id="UP000023152">
    <property type="component" value="Unassembled WGS sequence"/>
</dbReference>
<gene>
    <name evidence="1" type="ORF">RFI_25685</name>
</gene>
<comment type="caution">
    <text evidence="1">The sequence shown here is derived from an EMBL/GenBank/DDBJ whole genome shotgun (WGS) entry which is preliminary data.</text>
</comment>
<dbReference type="AlphaFoldDB" id="X6MDD6"/>